<accession>A0ABX5YLF0</accession>
<dbReference type="PANTHER" id="PTHR33877">
    <property type="entry name" value="SLL1193 PROTEIN"/>
    <property type="match status" value="1"/>
</dbReference>
<feature type="domain" description="HNH nuclease" evidence="1">
    <location>
        <begin position="209"/>
        <end position="265"/>
    </location>
</feature>
<dbReference type="InterPro" id="IPR003615">
    <property type="entry name" value="HNH_nuc"/>
</dbReference>
<reference evidence="2 3" key="1">
    <citation type="submission" date="2019-08" db="EMBL/GenBank/DDBJ databases">
        <title>Deep-cultivation of Planctomycetes and their phenomic and genomic characterization uncovers novel biology.</title>
        <authorList>
            <person name="Wiegand S."/>
            <person name="Jogler M."/>
            <person name="Boedeker C."/>
            <person name="Pinto D."/>
            <person name="Vollmers J."/>
            <person name="Rivas-Marin E."/>
            <person name="Kohn T."/>
            <person name="Peeters S.H."/>
            <person name="Heuer A."/>
            <person name="Rast P."/>
            <person name="Oberbeckmann S."/>
            <person name="Bunk B."/>
            <person name="Jeske O."/>
            <person name="Meyerdierks A."/>
            <person name="Storesund J.E."/>
            <person name="Kallscheuer N."/>
            <person name="Luecker S."/>
            <person name="Lage O.M."/>
            <person name="Pohl T."/>
            <person name="Merkel B.J."/>
            <person name="Hornburger P."/>
            <person name="Mueller R.-W."/>
            <person name="Bruemmer F."/>
            <person name="Labrenz M."/>
            <person name="Spormann A.M."/>
            <person name="Op den Camp H."/>
            <person name="Overmann J."/>
            <person name="Amann R."/>
            <person name="Jetten M.S.M."/>
            <person name="Mascher T."/>
            <person name="Medema M.H."/>
            <person name="Devos D.P."/>
            <person name="Kaster A.-K."/>
            <person name="Ovreas L."/>
            <person name="Rohde M."/>
            <person name="Galperin M.Y."/>
            <person name="Jogler C."/>
        </authorList>
    </citation>
    <scope>NUCLEOTIDE SEQUENCE [LARGE SCALE GENOMIC DNA]</scope>
    <source>
        <strain evidence="2 3">DSM 8797</strain>
    </source>
</reference>
<gene>
    <name evidence="2" type="ORF">GmarT_23790</name>
</gene>
<keyword evidence="2" id="KW-0540">Nuclease</keyword>
<dbReference type="GeneID" id="98646952"/>
<protein>
    <submittedName>
        <fullName evidence="2">HNH endonuclease</fullName>
    </submittedName>
</protein>
<dbReference type="SMART" id="SM00507">
    <property type="entry name" value="HNHc"/>
    <property type="match status" value="1"/>
</dbReference>
<proteinExistence type="predicted"/>
<dbReference type="Gene3D" id="1.10.30.50">
    <property type="match status" value="1"/>
</dbReference>
<evidence type="ECO:0000313" key="3">
    <source>
        <dbReference type="Proteomes" id="UP000322887"/>
    </source>
</evidence>
<evidence type="ECO:0000313" key="2">
    <source>
        <dbReference type="EMBL" id="QEG16514.1"/>
    </source>
</evidence>
<dbReference type="Proteomes" id="UP000322887">
    <property type="component" value="Chromosome"/>
</dbReference>
<keyword evidence="2" id="KW-0255">Endonuclease</keyword>
<dbReference type="GO" id="GO:0004519">
    <property type="term" value="F:endonuclease activity"/>
    <property type="evidence" value="ECO:0007669"/>
    <property type="project" value="UniProtKB-KW"/>
</dbReference>
<dbReference type="EMBL" id="CP042910">
    <property type="protein sequence ID" value="QEG16514.1"/>
    <property type="molecule type" value="Genomic_DNA"/>
</dbReference>
<sequence length="286" mass="33534">MIQINIPFALKLHAYGLMRLQDPNWTSLDLFDFFKRYARKRESPFFFHNFEERGVLYHLGLLIYDEFVICDNRFDLQDCEDLSWYLETLIDFLIAGEVSPADKWISRAKNITESIDSLFNKSEEKEYYRRIDKTRYTLRRVHNEITDCYSDKIKELGSVYAANYSDRVLHDRQLCAFIAQLLVMIGFDGNEDLKGNPQQWVVRKNIPAWAKKTIYSRDRGKCAICNTDIILELSENDHIDHIIPLARGGCNDVVNLQLLCQKCNLKKSDTLLDITSSIPPYITRRL</sequence>
<dbReference type="CDD" id="cd00085">
    <property type="entry name" value="HNHc"/>
    <property type="match status" value="1"/>
</dbReference>
<dbReference type="InterPro" id="IPR002711">
    <property type="entry name" value="HNH"/>
</dbReference>
<keyword evidence="3" id="KW-1185">Reference proteome</keyword>
<evidence type="ECO:0000259" key="1">
    <source>
        <dbReference type="SMART" id="SM00507"/>
    </source>
</evidence>
<name>A0ABX5YLF0_9PLAN</name>
<dbReference type="RefSeq" id="WP_002647905.1">
    <property type="nucleotide sequence ID" value="NZ_CP042910.1"/>
</dbReference>
<keyword evidence="2" id="KW-0378">Hydrolase</keyword>
<dbReference type="Pfam" id="PF01844">
    <property type="entry name" value="HNH"/>
    <property type="match status" value="1"/>
</dbReference>
<dbReference type="PANTHER" id="PTHR33877:SF2">
    <property type="entry name" value="OS07G0170200 PROTEIN"/>
    <property type="match status" value="1"/>
</dbReference>
<organism evidence="2 3">
    <name type="scientific">Gimesia maris</name>
    <dbReference type="NCBI Taxonomy" id="122"/>
    <lineage>
        <taxon>Bacteria</taxon>
        <taxon>Pseudomonadati</taxon>
        <taxon>Planctomycetota</taxon>
        <taxon>Planctomycetia</taxon>
        <taxon>Planctomycetales</taxon>
        <taxon>Planctomycetaceae</taxon>
        <taxon>Gimesia</taxon>
    </lineage>
</organism>
<dbReference type="InterPro" id="IPR052892">
    <property type="entry name" value="NA-targeting_endonuclease"/>
</dbReference>